<dbReference type="Pfam" id="PF00571">
    <property type="entry name" value="CBS"/>
    <property type="match status" value="1"/>
</dbReference>
<gene>
    <name evidence="20" type="primary">rip3_1</name>
    <name evidence="20" type="ORF">ElP_23980</name>
</gene>
<dbReference type="Gene3D" id="3.10.580.10">
    <property type="entry name" value="CBS-domain"/>
    <property type="match status" value="1"/>
</dbReference>
<keyword evidence="21" id="KW-1185">Reference proteome</keyword>
<keyword evidence="4 14" id="KW-0645">Protease</keyword>
<keyword evidence="7" id="KW-0677">Repeat</keyword>
<feature type="binding site" evidence="16">
    <location>
        <position position="64"/>
    </location>
    <ligand>
        <name>Zn(2+)</name>
        <dbReference type="ChEBI" id="CHEBI:29105"/>
        <note>catalytic</note>
    </ligand>
</feature>
<feature type="active site" evidence="15">
    <location>
        <position position="61"/>
    </location>
</feature>
<evidence type="ECO:0000256" key="1">
    <source>
        <dbReference type="ARBA" id="ARBA00004651"/>
    </source>
</evidence>
<dbReference type="InterPro" id="IPR016483">
    <property type="entry name" value="UCP006404_Pept_M50_CBS"/>
</dbReference>
<evidence type="ECO:0000256" key="6">
    <source>
        <dbReference type="ARBA" id="ARBA00022723"/>
    </source>
</evidence>
<evidence type="ECO:0000256" key="15">
    <source>
        <dbReference type="PIRSR" id="PIRSR006404-1"/>
    </source>
</evidence>
<evidence type="ECO:0000256" key="11">
    <source>
        <dbReference type="ARBA" id="ARBA00023049"/>
    </source>
</evidence>
<evidence type="ECO:0000256" key="3">
    <source>
        <dbReference type="ARBA" id="ARBA00022475"/>
    </source>
</evidence>
<dbReference type="PIRSF" id="PIRSF006404">
    <property type="entry name" value="UCP006404_Pept_M50_CBS"/>
    <property type="match status" value="1"/>
</dbReference>
<dbReference type="InterPro" id="IPR008915">
    <property type="entry name" value="Peptidase_M50"/>
</dbReference>
<feature type="transmembrane region" description="Helical" evidence="14">
    <location>
        <begin position="12"/>
        <end position="34"/>
    </location>
</feature>
<proteinExistence type="inferred from homology"/>
<dbReference type="RefSeq" id="WP_145269445.1">
    <property type="nucleotide sequence ID" value="NZ_CP036426.1"/>
</dbReference>
<evidence type="ECO:0000313" key="20">
    <source>
        <dbReference type="EMBL" id="QDV34508.1"/>
    </source>
</evidence>
<keyword evidence="10 14" id="KW-1133">Transmembrane helix</keyword>
<dbReference type="GO" id="GO:0008237">
    <property type="term" value="F:metallopeptidase activity"/>
    <property type="evidence" value="ECO:0007669"/>
    <property type="project" value="UniProtKB-UniRule"/>
</dbReference>
<keyword evidence="9 14" id="KW-0862">Zinc</keyword>
<dbReference type="InterPro" id="IPR000644">
    <property type="entry name" value="CBS_dom"/>
</dbReference>
<keyword evidence="6 14" id="KW-0479">Metal-binding</keyword>
<protein>
    <recommendedName>
        <fullName evidence="14">Zinc metalloprotease</fullName>
    </recommendedName>
</protein>
<evidence type="ECO:0000313" key="21">
    <source>
        <dbReference type="Proteomes" id="UP000317835"/>
    </source>
</evidence>
<evidence type="ECO:0000256" key="5">
    <source>
        <dbReference type="ARBA" id="ARBA00022692"/>
    </source>
</evidence>
<reference evidence="20 21" key="1">
    <citation type="submission" date="2019-02" db="EMBL/GenBank/DDBJ databases">
        <title>Deep-cultivation of Planctomycetes and their phenomic and genomic characterization uncovers novel biology.</title>
        <authorList>
            <person name="Wiegand S."/>
            <person name="Jogler M."/>
            <person name="Boedeker C."/>
            <person name="Pinto D."/>
            <person name="Vollmers J."/>
            <person name="Rivas-Marin E."/>
            <person name="Kohn T."/>
            <person name="Peeters S.H."/>
            <person name="Heuer A."/>
            <person name="Rast P."/>
            <person name="Oberbeckmann S."/>
            <person name="Bunk B."/>
            <person name="Jeske O."/>
            <person name="Meyerdierks A."/>
            <person name="Storesund J.E."/>
            <person name="Kallscheuer N."/>
            <person name="Luecker S."/>
            <person name="Lage O.M."/>
            <person name="Pohl T."/>
            <person name="Merkel B.J."/>
            <person name="Hornburger P."/>
            <person name="Mueller R.-W."/>
            <person name="Bruemmer F."/>
            <person name="Labrenz M."/>
            <person name="Spormann A.M."/>
            <person name="Op den Camp H."/>
            <person name="Overmann J."/>
            <person name="Amann R."/>
            <person name="Jetten M.S.M."/>
            <person name="Mascher T."/>
            <person name="Medema M.H."/>
            <person name="Devos D.P."/>
            <person name="Kaster A.-K."/>
            <person name="Ovreas L."/>
            <person name="Rohde M."/>
            <person name="Galperin M.Y."/>
            <person name="Jogler C."/>
        </authorList>
    </citation>
    <scope>NUCLEOTIDE SEQUENCE [LARGE SCALE GENOMIC DNA]</scope>
    <source>
        <strain evidence="20 21">ElP</strain>
    </source>
</reference>
<keyword evidence="13 14" id="KW-0472">Membrane</keyword>
<keyword evidence="12 17" id="KW-0129">CBS domain</keyword>
<organism evidence="20 21">
    <name type="scientific">Tautonia plasticadhaerens</name>
    <dbReference type="NCBI Taxonomy" id="2527974"/>
    <lineage>
        <taxon>Bacteria</taxon>
        <taxon>Pseudomonadati</taxon>
        <taxon>Planctomycetota</taxon>
        <taxon>Planctomycetia</taxon>
        <taxon>Isosphaerales</taxon>
        <taxon>Isosphaeraceae</taxon>
        <taxon>Tautonia</taxon>
    </lineage>
</organism>
<feature type="domain" description="CBS" evidence="19">
    <location>
        <begin position="244"/>
        <end position="303"/>
    </location>
</feature>
<feature type="transmembrane region" description="Helical" evidence="14">
    <location>
        <begin position="40"/>
        <end position="60"/>
    </location>
</feature>
<accession>A0A518H111</accession>
<evidence type="ECO:0000256" key="4">
    <source>
        <dbReference type="ARBA" id="ARBA00022670"/>
    </source>
</evidence>
<evidence type="ECO:0000259" key="19">
    <source>
        <dbReference type="PROSITE" id="PS51371"/>
    </source>
</evidence>
<comment type="similarity">
    <text evidence="2 14">Belongs to the peptidase M50B family.</text>
</comment>
<evidence type="ECO:0000256" key="13">
    <source>
        <dbReference type="ARBA" id="ARBA00023136"/>
    </source>
</evidence>
<feature type="region of interest" description="Disordered" evidence="18">
    <location>
        <begin position="369"/>
        <end position="392"/>
    </location>
</feature>
<evidence type="ECO:0000256" key="2">
    <source>
        <dbReference type="ARBA" id="ARBA00007931"/>
    </source>
</evidence>
<dbReference type="PANTHER" id="PTHR39188">
    <property type="entry name" value="MEMBRANE-ASSOCIATED ZINC METALLOPROTEASE M50B"/>
    <property type="match status" value="1"/>
</dbReference>
<name>A0A518H111_9BACT</name>
<dbReference type="GO" id="GO:0005886">
    <property type="term" value="C:plasma membrane"/>
    <property type="evidence" value="ECO:0007669"/>
    <property type="project" value="UniProtKB-SubCell"/>
</dbReference>
<keyword evidence="5 14" id="KW-0812">Transmembrane</keyword>
<dbReference type="AlphaFoldDB" id="A0A518H111"/>
<keyword evidence="11 14" id="KW-0482">Metalloprotease</keyword>
<comment type="cofactor">
    <cofactor evidence="14 16">
        <name>Zn(2+)</name>
        <dbReference type="ChEBI" id="CHEBI:29105"/>
    </cofactor>
    <text evidence="14 16">Binds 1 zinc ion per subunit.</text>
</comment>
<feature type="binding site" evidence="16">
    <location>
        <position position="60"/>
    </location>
    <ligand>
        <name>Zn(2+)</name>
        <dbReference type="ChEBI" id="CHEBI:29105"/>
        <note>catalytic</note>
    </ligand>
</feature>
<dbReference type="SUPFAM" id="SSF54631">
    <property type="entry name" value="CBS-domain pair"/>
    <property type="match status" value="1"/>
</dbReference>
<evidence type="ECO:0000256" key="10">
    <source>
        <dbReference type="ARBA" id="ARBA00022989"/>
    </source>
</evidence>
<dbReference type="CDD" id="cd06164">
    <property type="entry name" value="S2P-M50_SpoIVFB_CBS"/>
    <property type="match status" value="1"/>
</dbReference>
<dbReference type="OrthoDB" id="9800627at2"/>
<feature type="transmembrane region" description="Helical" evidence="14">
    <location>
        <begin position="100"/>
        <end position="124"/>
    </location>
</feature>
<feature type="transmembrane region" description="Helical" evidence="14">
    <location>
        <begin position="144"/>
        <end position="164"/>
    </location>
</feature>
<evidence type="ECO:0000256" key="18">
    <source>
        <dbReference type="SAM" id="MobiDB-lite"/>
    </source>
</evidence>
<dbReference type="InterPro" id="IPR046342">
    <property type="entry name" value="CBS_dom_sf"/>
</dbReference>
<dbReference type="KEGG" id="tpla:ElP_23980"/>
<evidence type="ECO:0000256" key="8">
    <source>
        <dbReference type="ARBA" id="ARBA00022801"/>
    </source>
</evidence>
<comment type="subcellular location">
    <subcellularLocation>
        <location evidence="1 14">Cell membrane</location>
        <topology evidence="1 14">Multi-pass membrane protein</topology>
    </subcellularLocation>
</comment>
<evidence type="ECO:0000256" key="16">
    <source>
        <dbReference type="PIRSR" id="PIRSR006404-2"/>
    </source>
</evidence>
<feature type="transmembrane region" description="Helical" evidence="14">
    <location>
        <begin position="196"/>
        <end position="222"/>
    </location>
</feature>
<keyword evidence="3 14" id="KW-1003">Cell membrane</keyword>
<evidence type="ECO:0000256" key="7">
    <source>
        <dbReference type="ARBA" id="ARBA00022737"/>
    </source>
</evidence>
<evidence type="ECO:0000256" key="14">
    <source>
        <dbReference type="PIRNR" id="PIRNR006404"/>
    </source>
</evidence>
<evidence type="ECO:0000256" key="12">
    <source>
        <dbReference type="ARBA" id="ARBA00023122"/>
    </source>
</evidence>
<dbReference type="Proteomes" id="UP000317835">
    <property type="component" value="Chromosome"/>
</dbReference>
<sequence length="392" mass="41758">MSWSIKLGRLAGIPLFVHWTFLILLAFIGVRAYAVSGEDLGAALRAVLMVVAVFGCVVLHELGHALMARRFGVPTADITLLPIGGVARLQRIPEKPGQELLVALAGPAVNVVIAAVLVGGLLLSRNDLADMIPSVNLFDPDDNPFATLAFINVFLVLFNLIPAFPMDGGRVLRALLAMAMPYARATRLAATIGQSLAIGFGFLGLVSNPFLLLIALFVWIGAEAEARQVEERVNLQGARIRDAMLTEYHTLAPDDSLGHAASLLLAGSQQDFPVVEDADRQKPVGVLTRSSLMDGLSKAGRDGRVSDFSRPKLGTIEVDAPIVPALARLREGEGPCLQVVDGLQRPIGLLTLENIGEFIMVRTALQGSQAPEARAPVPLPFESGRPDPAARA</sequence>
<dbReference type="PANTHER" id="PTHR39188:SF3">
    <property type="entry name" value="STAGE IV SPORULATION PROTEIN FB"/>
    <property type="match status" value="1"/>
</dbReference>
<evidence type="ECO:0000256" key="17">
    <source>
        <dbReference type="PROSITE-ProRule" id="PRU00703"/>
    </source>
</evidence>
<dbReference type="GO" id="GO:0046872">
    <property type="term" value="F:metal ion binding"/>
    <property type="evidence" value="ECO:0007669"/>
    <property type="project" value="UniProtKB-UniRule"/>
</dbReference>
<dbReference type="EMBL" id="CP036426">
    <property type="protein sequence ID" value="QDV34508.1"/>
    <property type="molecule type" value="Genomic_DNA"/>
</dbReference>
<dbReference type="GO" id="GO:0006508">
    <property type="term" value="P:proteolysis"/>
    <property type="evidence" value="ECO:0007669"/>
    <property type="project" value="UniProtKB-KW"/>
</dbReference>
<keyword evidence="8 14" id="KW-0378">Hydrolase</keyword>
<feature type="binding site" evidence="16">
    <location>
        <position position="167"/>
    </location>
    <ligand>
        <name>Zn(2+)</name>
        <dbReference type="ChEBI" id="CHEBI:29105"/>
        <note>catalytic</note>
    </ligand>
</feature>
<evidence type="ECO:0000256" key="9">
    <source>
        <dbReference type="ARBA" id="ARBA00022833"/>
    </source>
</evidence>
<dbReference type="PROSITE" id="PS51371">
    <property type="entry name" value="CBS"/>
    <property type="match status" value="1"/>
</dbReference>
<dbReference type="Pfam" id="PF02163">
    <property type="entry name" value="Peptidase_M50"/>
    <property type="match status" value="2"/>
</dbReference>